<reference evidence="2" key="1">
    <citation type="submission" date="2020-09" db="EMBL/GenBank/DDBJ databases">
        <authorList>
            <person name="Dai Z."/>
            <person name="Yang S."/>
            <person name="Zhang W."/>
        </authorList>
    </citation>
    <scope>NUCLEOTIDE SEQUENCE</scope>
    <source>
        <strain evidence="2">Brs136par03</strain>
    </source>
</reference>
<sequence>MFSITMEFELRDFNTISGNLRQKAINHPEAWQRVQETTVDLSDPSDTILDIGEAGLSEETPLLATETAAGSTGFGLGTPVSAVTAGGAAVANFPVAAAPFLAGAAAVGVGGLVNAHWPGHEYLGPGTDLDAAGKPVDKDDEIAKEHDVAYTKVKTAADIVDADSRAIGAFEDDFGATGNIHSKISSGLLGAKQAIEHYTGPLYPQVKNETTYQSYGQAPLVES</sequence>
<reference evidence="2" key="2">
    <citation type="journal article" date="2022" name="Gigascience">
        <title>Parvovirus dark matter in the cloaca of wild birds.</title>
        <authorList>
            <person name="Dai Z."/>
            <person name="Wang H."/>
            <person name="Wu H."/>
            <person name="Zhang Q."/>
            <person name="Ji L."/>
            <person name="Wang X."/>
            <person name="Shen Q."/>
            <person name="Yang S."/>
            <person name="Ma X."/>
            <person name="Shan T."/>
            <person name="Zhang W."/>
        </authorList>
    </citation>
    <scope>NUCLEOTIDE SEQUENCE</scope>
    <source>
        <strain evidence="2">Brs136par03</strain>
    </source>
</reference>
<feature type="domain" description="Phospholipase A2-like" evidence="1">
    <location>
        <begin position="115"/>
        <end position="164"/>
    </location>
</feature>
<evidence type="ECO:0000259" key="1">
    <source>
        <dbReference type="Pfam" id="PF08398"/>
    </source>
</evidence>
<accession>A0A8E7L638</accession>
<dbReference type="GO" id="GO:0005198">
    <property type="term" value="F:structural molecule activity"/>
    <property type="evidence" value="ECO:0007669"/>
    <property type="project" value="InterPro"/>
</dbReference>
<dbReference type="EMBL" id="MW046639">
    <property type="protein sequence ID" value="QVW56860.1"/>
    <property type="molecule type" value="Genomic_DNA"/>
</dbReference>
<protein>
    <submittedName>
        <fullName evidence="2">Structural protein</fullName>
    </submittedName>
</protein>
<organism evidence="2">
    <name type="scientific">Lanius cristatus ambidensovirus</name>
    <dbReference type="NCBI Taxonomy" id="2794461"/>
    <lineage>
        <taxon>Viruses</taxon>
        <taxon>Monodnaviria</taxon>
        <taxon>Shotokuvirae</taxon>
        <taxon>Cossaviricota</taxon>
        <taxon>Quintoviricetes</taxon>
        <taxon>Piccovirales</taxon>
        <taxon>Parvoviridae</taxon>
        <taxon>Densovirinae</taxon>
        <taxon>Ambidensovirus</taxon>
    </lineage>
</organism>
<dbReference type="InterPro" id="IPR013607">
    <property type="entry name" value="Phospholipase_A2-like"/>
</dbReference>
<name>A0A8E7L638_9VIRU</name>
<dbReference type="Pfam" id="PF08398">
    <property type="entry name" value="Phospholip_A2_4"/>
    <property type="match status" value="1"/>
</dbReference>
<proteinExistence type="predicted"/>
<evidence type="ECO:0000313" key="2">
    <source>
        <dbReference type="EMBL" id="QVW56860.1"/>
    </source>
</evidence>